<sequence length="319" mass="35401">MPHPIAIAFIHGIGRTKPGYSAGMQRALKRRFAACAGKEMPAVRGRRAGRDGRLDPCSQLVFEEVNWSAALQYRENSLWRRLRAADGMRYGKLRRFLVDFAADAIAYQPAVSERTAYDAIHREVAATLARLADRAGPRAPLCIIAHSLGTVIASNYVYDLVKRHDSFMGRSMSTRINGTPLERGETLALLYTMGSPIALWSLRYPRFGEPVRLPAQSLARHHPSLETAWINLYDPDDIVGYALRPLNAAYRAAVTEDRPVGVGWLLTSWNPLCHLGYWNNAGVADQIAESLAGVWRQSTGLAVAEPERIPRVARARKTG</sequence>
<gene>
    <name evidence="1" type="ORF">E6K71_09165</name>
</gene>
<evidence type="ECO:0000313" key="1">
    <source>
        <dbReference type="EMBL" id="TMQ47694.1"/>
    </source>
</evidence>
<evidence type="ECO:0000313" key="2">
    <source>
        <dbReference type="Proteomes" id="UP000316292"/>
    </source>
</evidence>
<organism evidence="1 2">
    <name type="scientific">Eiseniibacteriota bacterium</name>
    <dbReference type="NCBI Taxonomy" id="2212470"/>
    <lineage>
        <taxon>Bacteria</taxon>
        <taxon>Candidatus Eiseniibacteriota</taxon>
    </lineage>
</organism>
<name>A0A538S8J4_UNCEI</name>
<dbReference type="SUPFAM" id="SSF53474">
    <property type="entry name" value="alpha/beta-Hydrolases"/>
    <property type="match status" value="1"/>
</dbReference>
<dbReference type="InterPro" id="IPR029058">
    <property type="entry name" value="AB_hydrolase_fold"/>
</dbReference>
<comment type="caution">
    <text evidence="1">The sequence shown here is derived from an EMBL/GenBank/DDBJ whole genome shotgun (WGS) entry which is preliminary data.</text>
</comment>
<protein>
    <submittedName>
        <fullName evidence="1">Chemotaxis protein</fullName>
    </submittedName>
</protein>
<dbReference type="EMBL" id="VBOR01000100">
    <property type="protein sequence ID" value="TMQ47694.1"/>
    <property type="molecule type" value="Genomic_DNA"/>
</dbReference>
<reference evidence="1 2" key="1">
    <citation type="journal article" date="2019" name="Nat. Microbiol.">
        <title>Mediterranean grassland soil C-N compound turnover is dependent on rainfall and depth, and is mediated by genomically divergent microorganisms.</title>
        <authorList>
            <person name="Diamond S."/>
            <person name="Andeer P.F."/>
            <person name="Li Z."/>
            <person name="Crits-Christoph A."/>
            <person name="Burstein D."/>
            <person name="Anantharaman K."/>
            <person name="Lane K.R."/>
            <person name="Thomas B.C."/>
            <person name="Pan C."/>
            <person name="Northen T.R."/>
            <person name="Banfield J.F."/>
        </authorList>
    </citation>
    <scope>NUCLEOTIDE SEQUENCE [LARGE SCALE GENOMIC DNA]</scope>
    <source>
        <strain evidence="1">WS_1</strain>
    </source>
</reference>
<accession>A0A538S8J4</accession>
<dbReference type="AlphaFoldDB" id="A0A538S8J4"/>
<proteinExistence type="predicted"/>
<dbReference type="Proteomes" id="UP000316292">
    <property type="component" value="Unassembled WGS sequence"/>
</dbReference>